<dbReference type="KEGG" id="lhg:JMUB5056_2035"/>
<dbReference type="Proteomes" id="UP000321561">
    <property type="component" value="Chromosome"/>
</dbReference>
<protein>
    <submittedName>
        <fullName evidence="1">Uncharacterized protein</fullName>
    </submittedName>
</protein>
<dbReference type="EMBL" id="AP019846">
    <property type="protein sequence ID" value="BBM60429.1"/>
    <property type="molecule type" value="Genomic_DNA"/>
</dbReference>
<accession>A0A510LAQ0</accession>
<sequence length="40" mass="4890">MMITTINNNIENKSQKKRNVEKLKNTDIFRKIDRNREIEL</sequence>
<proteinExistence type="predicted"/>
<evidence type="ECO:0000313" key="2">
    <source>
        <dbReference type="Proteomes" id="UP000321561"/>
    </source>
</evidence>
<reference evidence="1 2" key="1">
    <citation type="submission" date="2019-07" db="EMBL/GenBank/DDBJ databases">
        <title>Complete Genome Sequence of Leptotrichia hongkongensis Strain JMUB5056.</title>
        <authorList>
            <person name="Watanabe S."/>
            <person name="Cui L."/>
        </authorList>
    </citation>
    <scope>NUCLEOTIDE SEQUENCE [LARGE SCALE GENOMIC DNA]</scope>
    <source>
        <strain evidence="1 2">JMUB5056</strain>
    </source>
</reference>
<dbReference type="RefSeq" id="WP_269472157.1">
    <property type="nucleotide sequence ID" value="NZ_AP019846.1"/>
</dbReference>
<dbReference type="AlphaFoldDB" id="A0A510LAQ0"/>
<gene>
    <name evidence="1" type="ORF">JMUB5056_2035</name>
</gene>
<organism evidence="1 2">
    <name type="scientific">Leptotrichia hongkongensis</name>
    <dbReference type="NCBI Taxonomy" id="554406"/>
    <lineage>
        <taxon>Bacteria</taxon>
        <taxon>Fusobacteriati</taxon>
        <taxon>Fusobacteriota</taxon>
        <taxon>Fusobacteriia</taxon>
        <taxon>Fusobacteriales</taxon>
        <taxon>Leptotrichiaceae</taxon>
        <taxon>Leptotrichia</taxon>
    </lineage>
</organism>
<name>A0A510LAQ0_9FUSO</name>
<evidence type="ECO:0000313" key="1">
    <source>
        <dbReference type="EMBL" id="BBM60429.1"/>
    </source>
</evidence>